<protein>
    <recommendedName>
        <fullName evidence="8">Mannose-P-dolichol utilization defect 1 protein homolog</fullName>
    </recommendedName>
</protein>
<keyword evidence="12" id="KW-1185">Reference proteome</keyword>
<comment type="subcellular location">
    <subcellularLocation>
        <location evidence="1 8">Membrane</location>
        <topology evidence="1 8">Multi-pass membrane protein</topology>
    </subcellularLocation>
</comment>
<keyword evidence="2" id="KW-0813">Transport</keyword>
<keyword evidence="10" id="KW-0732">Signal</keyword>
<dbReference type="InParanoid" id="A0A024FT87"/>
<evidence type="ECO:0000313" key="12">
    <source>
        <dbReference type="Proteomes" id="UP000053237"/>
    </source>
</evidence>
<proteinExistence type="inferred from homology"/>
<evidence type="ECO:0000256" key="5">
    <source>
        <dbReference type="ARBA" id="ARBA00022989"/>
    </source>
</evidence>
<feature type="transmembrane region" description="Helical" evidence="9">
    <location>
        <begin position="195"/>
        <end position="213"/>
    </location>
</feature>
<evidence type="ECO:0000256" key="4">
    <source>
        <dbReference type="ARBA" id="ARBA00022737"/>
    </source>
</evidence>
<keyword evidence="6 8" id="KW-0472">Membrane</keyword>
<evidence type="ECO:0000256" key="10">
    <source>
        <dbReference type="SAM" id="SignalP"/>
    </source>
</evidence>
<sequence length="288" mass="32122">MHHSTSAVKMHLKNHVTMLLLFTLLMSSANGADSAESVPQQRKFTNATESDFMLTMLTPECYTTFLLEHNFFHIGCLKLLISKLLGFAIIGGSLILKLPQIVKILAAQDVTGLTPASFYLEVILYLSGTIYNILREYPVSTWGENLVILVQNLLLVLLIFTFHVPRISITKRSVLSMLLGGLAFCMYHLPSQYQWILPSAAIPITIFARAPQVYTNYKHGHTGQLAFLTLLLNFGGSLARLFTTLQETGDLLQLTGYGVAICLNGILVFQVILYWNATNKALLRKKDL</sequence>
<evidence type="ECO:0000256" key="1">
    <source>
        <dbReference type="ARBA" id="ARBA00004141"/>
    </source>
</evidence>
<dbReference type="FunCoup" id="A0A024FT87">
    <property type="interactions" value="354"/>
</dbReference>
<feature type="transmembrane region" description="Helical" evidence="9">
    <location>
        <begin position="72"/>
        <end position="96"/>
    </location>
</feature>
<accession>A0A024FT87</accession>
<evidence type="ECO:0000256" key="8">
    <source>
        <dbReference type="PIRNR" id="PIRNR023381"/>
    </source>
</evidence>
<reference evidence="11 12" key="1">
    <citation type="submission" date="2012-05" db="EMBL/GenBank/DDBJ databases">
        <title>Recombination and specialization in a pathogen metapopulation.</title>
        <authorList>
            <person name="Gardiner A."/>
            <person name="Kemen E."/>
            <person name="Schultz-Larsen T."/>
            <person name="MacLean D."/>
            <person name="Van Oosterhout C."/>
            <person name="Jones J.D.G."/>
        </authorList>
    </citation>
    <scope>NUCLEOTIDE SEQUENCE [LARGE SCALE GENOMIC DNA]</scope>
    <source>
        <strain evidence="11 12">Ac Nc2</strain>
    </source>
</reference>
<evidence type="ECO:0000313" key="11">
    <source>
        <dbReference type="EMBL" id="CCI10102.1"/>
    </source>
</evidence>
<feature type="signal peptide" evidence="10">
    <location>
        <begin position="1"/>
        <end position="31"/>
    </location>
</feature>
<dbReference type="SMART" id="SM00679">
    <property type="entry name" value="CTNS"/>
    <property type="match status" value="2"/>
</dbReference>
<keyword evidence="4" id="KW-0677">Repeat</keyword>
<keyword evidence="3 8" id="KW-0812">Transmembrane</keyword>
<dbReference type="Gene3D" id="1.20.1280.290">
    <property type="match status" value="2"/>
</dbReference>
<evidence type="ECO:0000256" key="3">
    <source>
        <dbReference type="ARBA" id="ARBA00022692"/>
    </source>
</evidence>
<keyword evidence="5 8" id="KW-1133">Transmembrane helix</keyword>
<dbReference type="AlphaFoldDB" id="A0A024FT87"/>
<feature type="transmembrane region" description="Helical" evidence="9">
    <location>
        <begin position="146"/>
        <end position="165"/>
    </location>
</feature>
<dbReference type="Proteomes" id="UP000053237">
    <property type="component" value="Unassembled WGS sequence"/>
</dbReference>
<dbReference type="InterPro" id="IPR006603">
    <property type="entry name" value="PQ-loop_rpt"/>
</dbReference>
<dbReference type="InterPro" id="IPR016817">
    <property type="entry name" value="MannP-dilichol_defect-1"/>
</dbReference>
<dbReference type="PIRSF" id="PIRSF023381">
    <property type="entry name" value="MannP-dilichol_defect-1p"/>
    <property type="match status" value="1"/>
</dbReference>
<feature type="chain" id="PRO_5001529082" description="Mannose-P-dolichol utilization defect 1 protein homolog" evidence="10">
    <location>
        <begin position="32"/>
        <end position="288"/>
    </location>
</feature>
<dbReference type="Pfam" id="PF04193">
    <property type="entry name" value="PQ-loop"/>
    <property type="match status" value="2"/>
</dbReference>
<dbReference type="PANTHER" id="PTHR12226:SF2">
    <property type="entry name" value="MANNOSE-P-DOLICHOL UTILIZATION DEFECT 1 PROTEIN"/>
    <property type="match status" value="1"/>
</dbReference>
<organism evidence="11 12">
    <name type="scientific">Albugo candida</name>
    <dbReference type="NCBI Taxonomy" id="65357"/>
    <lineage>
        <taxon>Eukaryota</taxon>
        <taxon>Sar</taxon>
        <taxon>Stramenopiles</taxon>
        <taxon>Oomycota</taxon>
        <taxon>Peronosporomycetes</taxon>
        <taxon>Albuginales</taxon>
        <taxon>Albuginaceae</taxon>
        <taxon>Albugo</taxon>
    </lineage>
</organism>
<dbReference type="OrthoDB" id="271506at2759"/>
<dbReference type="PANTHER" id="PTHR12226">
    <property type="entry name" value="MANNOSE-P-DOLICHOL UTILIZATION DEFECT 1 LEC35 -RELATED"/>
    <property type="match status" value="1"/>
</dbReference>
<evidence type="ECO:0000256" key="9">
    <source>
        <dbReference type="SAM" id="Phobius"/>
    </source>
</evidence>
<feature type="transmembrane region" description="Helical" evidence="9">
    <location>
        <begin position="225"/>
        <end position="242"/>
    </location>
</feature>
<comment type="similarity">
    <text evidence="7 8">Belongs to the MPDU1 (TC 2.A.43.3) family.</text>
</comment>
<dbReference type="EMBL" id="CAIX01000089">
    <property type="protein sequence ID" value="CCI10102.1"/>
    <property type="molecule type" value="Genomic_DNA"/>
</dbReference>
<comment type="caution">
    <text evidence="11">The sequence shown here is derived from an EMBL/GenBank/DDBJ whole genome shotgun (WGS) entry which is preliminary data.</text>
</comment>
<feature type="transmembrane region" description="Helical" evidence="9">
    <location>
        <begin position="116"/>
        <end position="134"/>
    </location>
</feature>
<name>A0A024FT87_9STRA</name>
<dbReference type="GO" id="GO:0016020">
    <property type="term" value="C:membrane"/>
    <property type="evidence" value="ECO:0007669"/>
    <property type="project" value="UniProtKB-SubCell"/>
</dbReference>
<evidence type="ECO:0000256" key="2">
    <source>
        <dbReference type="ARBA" id="ARBA00022448"/>
    </source>
</evidence>
<evidence type="ECO:0000256" key="6">
    <source>
        <dbReference type="ARBA" id="ARBA00023136"/>
    </source>
</evidence>
<gene>
    <name evidence="11" type="ORF">BN9_059730</name>
</gene>
<feature type="transmembrane region" description="Helical" evidence="9">
    <location>
        <begin position="254"/>
        <end position="275"/>
    </location>
</feature>
<evidence type="ECO:0000256" key="7">
    <source>
        <dbReference type="ARBA" id="ARBA00038475"/>
    </source>
</evidence>